<dbReference type="EMBL" id="JAFBCG010000001">
    <property type="protein sequence ID" value="MBM7802005.1"/>
    <property type="molecule type" value="Genomic_DNA"/>
</dbReference>
<dbReference type="Proteomes" id="UP000746584">
    <property type="component" value="Unassembled WGS sequence"/>
</dbReference>
<dbReference type="AlphaFoldDB" id="A0A8H9KZU9"/>
<reference evidence="3 5" key="3">
    <citation type="submission" date="2021-01" db="EMBL/GenBank/DDBJ databases">
        <title>Sequencing the genomes of 1000 actinobacteria strains.</title>
        <authorList>
            <person name="Klenk H.-P."/>
        </authorList>
    </citation>
    <scope>NUCLEOTIDE SEQUENCE [LARGE SCALE GENOMIC DNA]</scope>
    <source>
        <strain evidence="3 5">DSM 20542</strain>
    </source>
</reference>
<organism evidence="2 4">
    <name type="scientific">Curtobacterium luteum</name>
    <dbReference type="NCBI Taxonomy" id="33881"/>
    <lineage>
        <taxon>Bacteria</taxon>
        <taxon>Bacillati</taxon>
        <taxon>Actinomycetota</taxon>
        <taxon>Actinomycetes</taxon>
        <taxon>Micrococcales</taxon>
        <taxon>Microbacteriaceae</taxon>
        <taxon>Curtobacterium</taxon>
    </lineage>
</organism>
<feature type="transmembrane region" description="Helical" evidence="1">
    <location>
        <begin position="68"/>
        <end position="87"/>
    </location>
</feature>
<sequence length="127" mass="13306">MSAPAPASTPARVLVPWRIVVWVVAALLLAYVTTQAVGNFVGVSTPILANNEFLAKNGATALQSSVPWVALVLDVAIAPVGFVVALVVSRRMPPARTIVVFLTALCAVSALWFSLLQYVTTTTTIGS</sequence>
<dbReference type="Proteomes" id="UP000648535">
    <property type="component" value="Unassembled WGS sequence"/>
</dbReference>
<reference evidence="2" key="1">
    <citation type="journal article" date="2014" name="Int. J. Syst. Evol. Microbiol.">
        <title>Complete genome sequence of Corynebacterium casei LMG S-19264T (=DSM 44701T), isolated from a smear-ripened cheese.</title>
        <authorList>
            <consortium name="US DOE Joint Genome Institute (JGI-PGF)"/>
            <person name="Walter F."/>
            <person name="Albersmeier A."/>
            <person name="Kalinowski J."/>
            <person name="Ruckert C."/>
        </authorList>
    </citation>
    <scope>NUCLEOTIDE SEQUENCE</scope>
    <source>
        <strain evidence="2">JCM 1480</strain>
    </source>
</reference>
<evidence type="ECO:0000313" key="3">
    <source>
        <dbReference type="EMBL" id="MBM7802005.1"/>
    </source>
</evidence>
<evidence type="ECO:0000313" key="5">
    <source>
        <dbReference type="Proteomes" id="UP000746584"/>
    </source>
</evidence>
<proteinExistence type="predicted"/>
<feature type="transmembrane region" description="Helical" evidence="1">
    <location>
        <begin position="99"/>
        <end position="119"/>
    </location>
</feature>
<evidence type="ECO:0000313" key="4">
    <source>
        <dbReference type="Proteomes" id="UP000648535"/>
    </source>
</evidence>
<comment type="caution">
    <text evidence="2">The sequence shown here is derived from an EMBL/GenBank/DDBJ whole genome shotgun (WGS) entry which is preliminary data.</text>
</comment>
<protein>
    <submittedName>
        <fullName evidence="2">Uncharacterized protein</fullName>
    </submittedName>
</protein>
<keyword evidence="5" id="KW-1185">Reference proteome</keyword>
<gene>
    <name evidence="2" type="ORF">GCM10009769_28410</name>
    <name evidence="3" type="ORF">JOE58_001256</name>
</gene>
<evidence type="ECO:0000256" key="1">
    <source>
        <dbReference type="SAM" id="Phobius"/>
    </source>
</evidence>
<dbReference type="RefSeq" id="WP_175328683.1">
    <property type="nucleotide sequence ID" value="NZ_BMOI01000014.1"/>
</dbReference>
<keyword evidence="1" id="KW-1133">Transmembrane helix</keyword>
<keyword evidence="1" id="KW-0812">Transmembrane</keyword>
<name>A0A8H9KZU9_9MICO</name>
<reference evidence="2" key="2">
    <citation type="submission" date="2020-09" db="EMBL/GenBank/DDBJ databases">
        <authorList>
            <person name="Sun Q."/>
            <person name="Ohkuma M."/>
        </authorList>
    </citation>
    <scope>NUCLEOTIDE SEQUENCE</scope>
    <source>
        <strain evidence="2">JCM 1480</strain>
    </source>
</reference>
<dbReference type="EMBL" id="BMOI01000014">
    <property type="protein sequence ID" value="GGL08666.1"/>
    <property type="molecule type" value="Genomic_DNA"/>
</dbReference>
<feature type="transmembrane region" description="Helical" evidence="1">
    <location>
        <begin position="20"/>
        <end position="48"/>
    </location>
</feature>
<evidence type="ECO:0000313" key="2">
    <source>
        <dbReference type="EMBL" id="GGL08666.1"/>
    </source>
</evidence>
<keyword evidence="1" id="KW-0472">Membrane</keyword>
<accession>A0A8H9KZU9</accession>